<dbReference type="NCBIfam" id="TIGR00041">
    <property type="entry name" value="DTMP_kinase"/>
    <property type="match status" value="1"/>
</dbReference>
<dbReference type="PANTHER" id="PTHR10344:SF4">
    <property type="entry name" value="UMP-CMP KINASE 2, MITOCHONDRIAL"/>
    <property type="match status" value="1"/>
</dbReference>
<evidence type="ECO:0000256" key="4">
    <source>
        <dbReference type="ARBA" id="ARBA00022679"/>
    </source>
</evidence>
<dbReference type="RefSeq" id="WP_053550782.1">
    <property type="nucleotide sequence ID" value="NZ_CP010802.1"/>
</dbReference>
<feature type="domain" description="Thymidylate kinase-like" evidence="13">
    <location>
        <begin position="7"/>
        <end position="201"/>
    </location>
</feature>
<dbReference type="Proteomes" id="UP000057158">
    <property type="component" value="Chromosome"/>
</dbReference>
<evidence type="ECO:0000256" key="3">
    <source>
        <dbReference type="ARBA" id="ARBA00017144"/>
    </source>
</evidence>
<dbReference type="Pfam" id="PF02223">
    <property type="entry name" value="Thymidylate_kin"/>
    <property type="match status" value="1"/>
</dbReference>
<evidence type="ECO:0000256" key="6">
    <source>
        <dbReference type="ARBA" id="ARBA00022741"/>
    </source>
</evidence>
<dbReference type="PANTHER" id="PTHR10344">
    <property type="entry name" value="THYMIDYLATE KINASE"/>
    <property type="match status" value="1"/>
</dbReference>
<evidence type="ECO:0000256" key="7">
    <source>
        <dbReference type="ARBA" id="ARBA00022777"/>
    </source>
</evidence>
<name>A0A0M4D6S8_9BACT</name>
<keyword evidence="7 12" id="KW-0418">Kinase</keyword>
<keyword evidence="15" id="KW-1185">Reference proteome</keyword>
<evidence type="ECO:0000256" key="5">
    <source>
        <dbReference type="ARBA" id="ARBA00022727"/>
    </source>
</evidence>
<dbReference type="KEGG" id="des:DSOUD_1939"/>
<comment type="function">
    <text evidence="11 12">Phosphorylation of dTMP to form dTDP in both de novo and salvage pathways of dTTP synthesis.</text>
</comment>
<dbReference type="SUPFAM" id="SSF52540">
    <property type="entry name" value="P-loop containing nucleoside triphosphate hydrolases"/>
    <property type="match status" value="1"/>
</dbReference>
<dbReference type="CDD" id="cd01672">
    <property type="entry name" value="TMPK"/>
    <property type="match status" value="1"/>
</dbReference>
<evidence type="ECO:0000256" key="9">
    <source>
        <dbReference type="ARBA" id="ARBA00029962"/>
    </source>
</evidence>
<dbReference type="FunFam" id="3.40.50.300:FF:000225">
    <property type="entry name" value="Thymidylate kinase"/>
    <property type="match status" value="1"/>
</dbReference>
<dbReference type="OrthoDB" id="9774907at2"/>
<keyword evidence="4 12" id="KW-0808">Transferase</keyword>
<dbReference type="EC" id="2.7.4.9" evidence="2 12"/>
<dbReference type="HAMAP" id="MF_00165">
    <property type="entry name" value="Thymidylate_kinase"/>
    <property type="match status" value="1"/>
</dbReference>
<dbReference type="GO" id="GO:0006233">
    <property type="term" value="P:dTDP biosynthetic process"/>
    <property type="evidence" value="ECO:0007669"/>
    <property type="project" value="InterPro"/>
</dbReference>
<evidence type="ECO:0000313" key="15">
    <source>
        <dbReference type="Proteomes" id="UP000057158"/>
    </source>
</evidence>
<dbReference type="GO" id="GO:0006227">
    <property type="term" value="P:dUDP biosynthetic process"/>
    <property type="evidence" value="ECO:0007669"/>
    <property type="project" value="TreeGrafter"/>
</dbReference>
<protein>
    <recommendedName>
        <fullName evidence="3 12">Thymidylate kinase</fullName>
        <ecNumber evidence="2 12">2.7.4.9</ecNumber>
    </recommendedName>
    <alternativeName>
        <fullName evidence="9 12">dTMP kinase</fullName>
    </alternativeName>
</protein>
<keyword evidence="5 12" id="KW-0545">Nucleotide biosynthesis</keyword>
<proteinExistence type="inferred from homology"/>
<evidence type="ECO:0000256" key="8">
    <source>
        <dbReference type="ARBA" id="ARBA00022840"/>
    </source>
</evidence>
<comment type="similarity">
    <text evidence="1 12">Belongs to the thymidylate kinase family.</text>
</comment>
<dbReference type="InterPro" id="IPR039430">
    <property type="entry name" value="Thymidylate_kin-like_dom"/>
</dbReference>
<dbReference type="PATRIC" id="fig|1603606.3.peg.2099"/>
<dbReference type="GO" id="GO:0005524">
    <property type="term" value="F:ATP binding"/>
    <property type="evidence" value="ECO:0007669"/>
    <property type="project" value="UniProtKB-UniRule"/>
</dbReference>
<sequence length="214" mass="23514">MALFITFEGIEGSGKTTQIRLLAERLGKAGKAVVATREPGGCPIADMVRQILLSPGSAALVPRAELLLYAAARAQHVDEVIIPALKEGKIVLCDRFIDATLAYQGHGRRLDASLIDRLNQLATGGLSPDLTLLLDMPAEKGLRRARQRNEDQNLGNEDRFEQESLAFHSRVRQGYLFLAEGQDRFRRIDAEGSAEEVARRIAAVVDPFLEQHSS</sequence>
<dbReference type="GO" id="GO:0005829">
    <property type="term" value="C:cytosol"/>
    <property type="evidence" value="ECO:0007669"/>
    <property type="project" value="TreeGrafter"/>
</dbReference>
<dbReference type="STRING" id="1603606.DSOUD_1939"/>
<dbReference type="Gene3D" id="3.40.50.300">
    <property type="entry name" value="P-loop containing nucleotide triphosphate hydrolases"/>
    <property type="match status" value="1"/>
</dbReference>
<dbReference type="AlphaFoldDB" id="A0A0M4D6S8"/>
<feature type="binding site" evidence="12">
    <location>
        <begin position="9"/>
        <end position="16"/>
    </location>
    <ligand>
        <name>ATP</name>
        <dbReference type="ChEBI" id="CHEBI:30616"/>
    </ligand>
</feature>
<evidence type="ECO:0000256" key="12">
    <source>
        <dbReference type="HAMAP-Rule" id="MF_00165"/>
    </source>
</evidence>
<evidence type="ECO:0000259" key="13">
    <source>
        <dbReference type="Pfam" id="PF02223"/>
    </source>
</evidence>
<accession>A0A0M4D6S8</accession>
<keyword evidence="8 12" id="KW-0067">ATP-binding</keyword>
<evidence type="ECO:0000256" key="11">
    <source>
        <dbReference type="ARBA" id="ARBA00057735"/>
    </source>
</evidence>
<keyword evidence="6 12" id="KW-0547">Nucleotide-binding</keyword>
<dbReference type="GO" id="GO:0006235">
    <property type="term" value="P:dTTP biosynthetic process"/>
    <property type="evidence" value="ECO:0007669"/>
    <property type="project" value="UniProtKB-UniRule"/>
</dbReference>
<dbReference type="InterPro" id="IPR027417">
    <property type="entry name" value="P-loop_NTPase"/>
</dbReference>
<evidence type="ECO:0000256" key="10">
    <source>
        <dbReference type="ARBA" id="ARBA00048743"/>
    </source>
</evidence>
<comment type="catalytic activity">
    <reaction evidence="10 12">
        <text>dTMP + ATP = dTDP + ADP</text>
        <dbReference type="Rhea" id="RHEA:13517"/>
        <dbReference type="ChEBI" id="CHEBI:30616"/>
        <dbReference type="ChEBI" id="CHEBI:58369"/>
        <dbReference type="ChEBI" id="CHEBI:63528"/>
        <dbReference type="ChEBI" id="CHEBI:456216"/>
        <dbReference type="EC" id="2.7.4.9"/>
    </reaction>
</comment>
<dbReference type="GO" id="GO:0004798">
    <property type="term" value="F:dTMP kinase activity"/>
    <property type="evidence" value="ECO:0007669"/>
    <property type="project" value="UniProtKB-UniRule"/>
</dbReference>
<evidence type="ECO:0000313" key="14">
    <source>
        <dbReference type="EMBL" id="ALC16710.1"/>
    </source>
</evidence>
<evidence type="ECO:0000256" key="2">
    <source>
        <dbReference type="ARBA" id="ARBA00012980"/>
    </source>
</evidence>
<dbReference type="InterPro" id="IPR018094">
    <property type="entry name" value="Thymidylate_kinase"/>
</dbReference>
<evidence type="ECO:0000256" key="1">
    <source>
        <dbReference type="ARBA" id="ARBA00009776"/>
    </source>
</evidence>
<reference evidence="14 15" key="1">
    <citation type="submission" date="2015-07" db="EMBL/GenBank/DDBJ databases">
        <title>Isolation and Genomic Characterization of a Novel Halophilic Metal-Reducing Deltaproteobacterium from the Deep Subsurface.</title>
        <authorList>
            <person name="Badalamenti J.P."/>
            <person name="Summers Z.M."/>
            <person name="Gralnick J.A."/>
            <person name="Bond D.R."/>
        </authorList>
    </citation>
    <scope>NUCLEOTIDE SEQUENCE [LARGE SCALE GENOMIC DNA]</scope>
    <source>
        <strain evidence="14 15">WTL</strain>
    </source>
</reference>
<gene>
    <name evidence="12 14" type="primary">tmk</name>
    <name evidence="14" type="ORF">DSOUD_1939</name>
</gene>
<organism evidence="14 15">
    <name type="scientific">Desulfuromonas soudanensis</name>
    <dbReference type="NCBI Taxonomy" id="1603606"/>
    <lineage>
        <taxon>Bacteria</taxon>
        <taxon>Pseudomonadati</taxon>
        <taxon>Thermodesulfobacteriota</taxon>
        <taxon>Desulfuromonadia</taxon>
        <taxon>Desulfuromonadales</taxon>
        <taxon>Desulfuromonadaceae</taxon>
        <taxon>Desulfuromonas</taxon>
    </lineage>
</organism>
<dbReference type="EMBL" id="CP010802">
    <property type="protein sequence ID" value="ALC16710.1"/>
    <property type="molecule type" value="Genomic_DNA"/>
</dbReference>